<dbReference type="Gene3D" id="3.90.430.10">
    <property type="entry name" value="Copper fist DNA-binding domain"/>
    <property type="match status" value="1"/>
</dbReference>
<dbReference type="GO" id="GO:0005634">
    <property type="term" value="C:nucleus"/>
    <property type="evidence" value="ECO:0007669"/>
    <property type="project" value="UniProtKB-SubCell"/>
</dbReference>
<dbReference type="Proteomes" id="UP000311382">
    <property type="component" value="Unassembled WGS sequence"/>
</dbReference>
<comment type="subcellular location">
    <subcellularLocation>
        <location evidence="1">Nucleus</location>
    </subcellularLocation>
</comment>
<dbReference type="GO" id="GO:0000981">
    <property type="term" value="F:DNA-binding transcription factor activity, RNA polymerase II-specific"/>
    <property type="evidence" value="ECO:0007669"/>
    <property type="project" value="TreeGrafter"/>
</dbReference>
<keyword evidence="4" id="KW-0186">Copper</keyword>
<evidence type="ECO:0000313" key="10">
    <source>
        <dbReference type="EMBL" id="TNY18404.1"/>
    </source>
</evidence>
<dbReference type="InterPro" id="IPR036395">
    <property type="entry name" value="Cu_fist_DNA-bd_dom_sf"/>
</dbReference>
<organism evidence="10 11">
    <name type="scientific">Rhodotorula diobovata</name>
    <dbReference type="NCBI Taxonomy" id="5288"/>
    <lineage>
        <taxon>Eukaryota</taxon>
        <taxon>Fungi</taxon>
        <taxon>Dikarya</taxon>
        <taxon>Basidiomycota</taxon>
        <taxon>Pucciniomycotina</taxon>
        <taxon>Microbotryomycetes</taxon>
        <taxon>Sporidiobolales</taxon>
        <taxon>Sporidiobolaceae</taxon>
        <taxon>Rhodotorula</taxon>
    </lineage>
</organism>
<gene>
    <name evidence="10" type="ORF">DMC30DRAFT_412362</name>
</gene>
<reference evidence="10 11" key="1">
    <citation type="submission" date="2019-03" db="EMBL/GenBank/DDBJ databases">
        <title>Rhodosporidium diobovatum UCD-FST 08-225 genome sequencing, assembly, and annotation.</title>
        <authorList>
            <person name="Fakankun I.U."/>
            <person name="Fristensky B."/>
            <person name="Levin D.B."/>
        </authorList>
    </citation>
    <scope>NUCLEOTIDE SEQUENCE [LARGE SCALE GENOMIC DNA]</scope>
    <source>
        <strain evidence="10 11">UCD-FST 08-225</strain>
    </source>
</reference>
<dbReference type="STRING" id="5288.A0A5C5FR46"/>
<evidence type="ECO:0000256" key="1">
    <source>
        <dbReference type="ARBA" id="ARBA00004123"/>
    </source>
</evidence>
<proteinExistence type="predicted"/>
<keyword evidence="3" id="KW-0862">Zinc</keyword>
<feature type="region of interest" description="Disordered" evidence="8">
    <location>
        <begin position="177"/>
        <end position="196"/>
    </location>
</feature>
<comment type="caution">
    <text evidence="10">The sequence shown here is derived from an EMBL/GenBank/DDBJ whole genome shotgun (WGS) entry which is preliminary data.</text>
</comment>
<keyword evidence="5" id="KW-0805">Transcription regulation</keyword>
<dbReference type="GO" id="GO:0045944">
    <property type="term" value="P:positive regulation of transcription by RNA polymerase II"/>
    <property type="evidence" value="ECO:0007669"/>
    <property type="project" value="TreeGrafter"/>
</dbReference>
<dbReference type="AlphaFoldDB" id="A0A5C5FR46"/>
<dbReference type="PANTHER" id="PTHR28088">
    <property type="entry name" value="TRANSCRIPTIONAL ACTIVATOR HAA1-RELATED"/>
    <property type="match status" value="1"/>
</dbReference>
<dbReference type="PANTHER" id="PTHR28088:SF5">
    <property type="entry name" value="TRANSCRIPTIONAL ACTIVATOR HAA1-RELATED"/>
    <property type="match status" value="1"/>
</dbReference>
<evidence type="ECO:0000256" key="4">
    <source>
        <dbReference type="ARBA" id="ARBA00023008"/>
    </source>
</evidence>
<dbReference type="EMBL" id="SOZI01000140">
    <property type="protein sequence ID" value="TNY18404.1"/>
    <property type="molecule type" value="Genomic_DNA"/>
</dbReference>
<dbReference type="GO" id="GO:0000978">
    <property type="term" value="F:RNA polymerase II cis-regulatory region sequence-specific DNA binding"/>
    <property type="evidence" value="ECO:0007669"/>
    <property type="project" value="TreeGrafter"/>
</dbReference>
<dbReference type="SMART" id="SM00412">
    <property type="entry name" value="Cu_FIST"/>
    <property type="match status" value="1"/>
</dbReference>
<dbReference type="FunFam" id="3.90.430.10:FF:000001">
    <property type="entry name" value="Copper fist DNA-binding protein"/>
    <property type="match status" value="1"/>
</dbReference>
<dbReference type="PROSITE" id="PS50073">
    <property type="entry name" value="COPPER_FIST_2"/>
    <property type="match status" value="1"/>
</dbReference>
<dbReference type="OrthoDB" id="5600085at2759"/>
<dbReference type="SMART" id="SM01090">
    <property type="entry name" value="Copper-fist"/>
    <property type="match status" value="1"/>
</dbReference>
<evidence type="ECO:0000256" key="3">
    <source>
        <dbReference type="ARBA" id="ARBA00022833"/>
    </source>
</evidence>
<accession>A0A5C5FR46</accession>
<dbReference type="Pfam" id="PF00649">
    <property type="entry name" value="Copper-fist"/>
    <property type="match status" value="1"/>
</dbReference>
<dbReference type="SUPFAM" id="SSF57879">
    <property type="entry name" value="Zinc domain conserved in yeast copper-regulated transcription factors"/>
    <property type="match status" value="1"/>
</dbReference>
<name>A0A5C5FR46_9BASI</name>
<evidence type="ECO:0000256" key="2">
    <source>
        <dbReference type="ARBA" id="ARBA00022723"/>
    </source>
</evidence>
<dbReference type="GO" id="GO:0006879">
    <property type="term" value="P:intracellular iron ion homeostasis"/>
    <property type="evidence" value="ECO:0007669"/>
    <property type="project" value="TreeGrafter"/>
</dbReference>
<evidence type="ECO:0000313" key="11">
    <source>
        <dbReference type="Proteomes" id="UP000311382"/>
    </source>
</evidence>
<keyword evidence="2" id="KW-0479">Metal-binding</keyword>
<evidence type="ECO:0000256" key="7">
    <source>
        <dbReference type="ARBA" id="ARBA00023242"/>
    </source>
</evidence>
<evidence type="ECO:0000256" key="8">
    <source>
        <dbReference type="SAM" id="MobiDB-lite"/>
    </source>
</evidence>
<dbReference type="PRINTS" id="PR00617">
    <property type="entry name" value="COPPERFIST"/>
</dbReference>
<protein>
    <submittedName>
        <fullName evidence="10">ACE1 transcription factor</fullName>
    </submittedName>
</protein>
<evidence type="ECO:0000256" key="5">
    <source>
        <dbReference type="ARBA" id="ARBA00023015"/>
    </source>
</evidence>
<keyword evidence="6" id="KW-0804">Transcription</keyword>
<feature type="domain" description="Copper-fist" evidence="9">
    <location>
        <begin position="1"/>
        <end position="35"/>
    </location>
</feature>
<dbReference type="GO" id="GO:0005507">
    <property type="term" value="F:copper ion binding"/>
    <property type="evidence" value="ECO:0007669"/>
    <property type="project" value="InterPro"/>
</dbReference>
<keyword evidence="11" id="KW-1185">Reference proteome</keyword>
<dbReference type="InterPro" id="IPR001083">
    <property type="entry name" value="Cu_fist_DNA-bd_dom"/>
</dbReference>
<evidence type="ECO:0000256" key="6">
    <source>
        <dbReference type="ARBA" id="ARBA00023163"/>
    </source>
</evidence>
<evidence type="ECO:0000259" key="9">
    <source>
        <dbReference type="PROSITE" id="PS50073"/>
    </source>
</evidence>
<keyword evidence="7" id="KW-0539">Nucleus</keyword>
<dbReference type="GO" id="GO:0006878">
    <property type="term" value="P:intracellular copper ion homeostasis"/>
    <property type="evidence" value="ECO:0007669"/>
    <property type="project" value="TreeGrafter"/>
</dbReference>
<dbReference type="InterPro" id="IPR051763">
    <property type="entry name" value="Copper_Homeo_Regul"/>
</dbReference>
<sequence>MVLIDGVKYACQSCIKGHRSSKCTHTTRPLTEIKKGPSDLAVHTLSRAEEDKIVREAPRLLPNGLVDAVATPELEGPALTTTEASGVTRLLNPCNCLRGGKCTCCSVVKRAAPKAFPADDLPAPAASTSSLGGCCSSSAVPVPGPVFFDDPPDATPLCTPPAPDVSADILVSPTLVDPSPPALASSTAPAPPPTAPPDALFLPPTHGTHACFCGPTCGCVGCAVHDPHSRKRPAPGACSGGGCRCGTAKGCEGGGKRARVDMLQAPEKGGCCSPRRGSSKVASAPGPKPCCGGSGDGADVTGGTRTLVPSSSGIELPSLWAHGTSAFHAPFTSFRPATSPAISKPLPSLRTLYPALLDLEIIDDGIGEARPPSIEPTAPHAPLEEATTALVRELNLPALSAATSTPLGLDQAPADCSAVYLQDPLDDACGQDPLDGNGARGQCHCSSECGCRGGTNAGKGKEDEMARLAQLAALGAFG</sequence>